<feature type="non-terminal residue" evidence="2">
    <location>
        <position position="1"/>
    </location>
</feature>
<gene>
    <name evidence="2" type="ORF">C2G38_2214492</name>
</gene>
<feature type="compositionally biased region" description="Acidic residues" evidence="1">
    <location>
        <begin position="44"/>
        <end position="59"/>
    </location>
</feature>
<proteinExistence type="predicted"/>
<sequence length="59" mass="6806">ELLATINSLLASINISDRSKYRGLQQKNCNQLREILQSIRDLQDNQDEPEDESESETEN</sequence>
<comment type="caution">
    <text evidence="2">The sequence shown here is derived from an EMBL/GenBank/DDBJ whole genome shotgun (WGS) entry which is preliminary data.</text>
</comment>
<name>A0A397UE25_9GLOM</name>
<keyword evidence="3" id="KW-1185">Reference proteome</keyword>
<dbReference type="EMBL" id="QKWP01001659">
    <property type="protein sequence ID" value="RIB07418.1"/>
    <property type="molecule type" value="Genomic_DNA"/>
</dbReference>
<dbReference type="OrthoDB" id="2448326at2759"/>
<dbReference type="AlphaFoldDB" id="A0A397UE25"/>
<reference evidence="2 3" key="1">
    <citation type="submission" date="2018-06" db="EMBL/GenBank/DDBJ databases">
        <title>Comparative genomics reveals the genomic features of Rhizophagus irregularis, R. cerebriforme, R. diaphanum and Gigaspora rosea, and their symbiotic lifestyle signature.</title>
        <authorList>
            <person name="Morin E."/>
            <person name="San Clemente H."/>
            <person name="Chen E.C.H."/>
            <person name="De La Providencia I."/>
            <person name="Hainaut M."/>
            <person name="Kuo A."/>
            <person name="Kohler A."/>
            <person name="Murat C."/>
            <person name="Tang N."/>
            <person name="Roy S."/>
            <person name="Loubradou J."/>
            <person name="Henrissat B."/>
            <person name="Grigoriev I.V."/>
            <person name="Corradi N."/>
            <person name="Roux C."/>
            <person name="Martin F.M."/>
        </authorList>
    </citation>
    <scope>NUCLEOTIDE SEQUENCE [LARGE SCALE GENOMIC DNA]</scope>
    <source>
        <strain evidence="2 3">DAOM 194757</strain>
    </source>
</reference>
<protein>
    <submittedName>
        <fullName evidence="2">Uncharacterized protein</fullName>
    </submittedName>
</protein>
<organism evidence="2 3">
    <name type="scientific">Gigaspora rosea</name>
    <dbReference type="NCBI Taxonomy" id="44941"/>
    <lineage>
        <taxon>Eukaryota</taxon>
        <taxon>Fungi</taxon>
        <taxon>Fungi incertae sedis</taxon>
        <taxon>Mucoromycota</taxon>
        <taxon>Glomeromycotina</taxon>
        <taxon>Glomeromycetes</taxon>
        <taxon>Diversisporales</taxon>
        <taxon>Gigasporaceae</taxon>
        <taxon>Gigaspora</taxon>
    </lineage>
</organism>
<feature type="region of interest" description="Disordered" evidence="1">
    <location>
        <begin position="39"/>
        <end position="59"/>
    </location>
</feature>
<accession>A0A397UE25</accession>
<evidence type="ECO:0000313" key="3">
    <source>
        <dbReference type="Proteomes" id="UP000266673"/>
    </source>
</evidence>
<evidence type="ECO:0000256" key="1">
    <source>
        <dbReference type="SAM" id="MobiDB-lite"/>
    </source>
</evidence>
<dbReference type="Proteomes" id="UP000266673">
    <property type="component" value="Unassembled WGS sequence"/>
</dbReference>
<evidence type="ECO:0000313" key="2">
    <source>
        <dbReference type="EMBL" id="RIB07418.1"/>
    </source>
</evidence>